<accession>A0A165Q3B0</accession>
<evidence type="ECO:0000313" key="3">
    <source>
        <dbReference type="Proteomes" id="UP000077266"/>
    </source>
</evidence>
<reference evidence="2 3" key="1">
    <citation type="journal article" date="2016" name="Mol. Biol. Evol.">
        <title>Comparative Genomics of Early-Diverging Mushroom-Forming Fungi Provides Insights into the Origins of Lignocellulose Decay Capabilities.</title>
        <authorList>
            <person name="Nagy L.G."/>
            <person name="Riley R."/>
            <person name="Tritt A."/>
            <person name="Adam C."/>
            <person name="Daum C."/>
            <person name="Floudas D."/>
            <person name="Sun H."/>
            <person name="Yadav J.S."/>
            <person name="Pangilinan J."/>
            <person name="Larsson K.H."/>
            <person name="Matsuura K."/>
            <person name="Barry K."/>
            <person name="Labutti K."/>
            <person name="Kuo R."/>
            <person name="Ohm R.A."/>
            <person name="Bhattacharya S.S."/>
            <person name="Shirouzu T."/>
            <person name="Yoshinaga Y."/>
            <person name="Martin F.M."/>
            <person name="Grigoriev I.V."/>
            <person name="Hibbett D.S."/>
        </authorList>
    </citation>
    <scope>NUCLEOTIDE SEQUENCE [LARGE SCALE GENOMIC DNA]</scope>
    <source>
        <strain evidence="2 3">HHB12029</strain>
    </source>
</reference>
<dbReference type="EMBL" id="KV425885">
    <property type="protein sequence ID" value="KZW03022.1"/>
    <property type="molecule type" value="Genomic_DNA"/>
</dbReference>
<keyword evidence="3" id="KW-1185">Reference proteome</keyword>
<organism evidence="2 3">
    <name type="scientific">Exidia glandulosa HHB12029</name>
    <dbReference type="NCBI Taxonomy" id="1314781"/>
    <lineage>
        <taxon>Eukaryota</taxon>
        <taxon>Fungi</taxon>
        <taxon>Dikarya</taxon>
        <taxon>Basidiomycota</taxon>
        <taxon>Agaricomycotina</taxon>
        <taxon>Agaricomycetes</taxon>
        <taxon>Auriculariales</taxon>
        <taxon>Exidiaceae</taxon>
        <taxon>Exidia</taxon>
    </lineage>
</organism>
<name>A0A165Q3B0_EXIGL</name>
<evidence type="ECO:0000313" key="2">
    <source>
        <dbReference type="EMBL" id="KZW03022.1"/>
    </source>
</evidence>
<sequence>MESQTIADRLTRVQSRVNALIRSSSTPSRSSSARHSSRLELLRRATALRRTVSDGRQSRLGHRRSDTDPYPTPAQHRRCSSYIDSVVAEEELVERRAGATSRLAHVVDDPEELEDTAISCAALRKTLRRVSGVEDFHLNGDDEGNN</sequence>
<dbReference type="Proteomes" id="UP000077266">
    <property type="component" value="Unassembled WGS sequence"/>
</dbReference>
<feature type="region of interest" description="Disordered" evidence="1">
    <location>
        <begin position="44"/>
        <end position="78"/>
    </location>
</feature>
<evidence type="ECO:0000256" key="1">
    <source>
        <dbReference type="SAM" id="MobiDB-lite"/>
    </source>
</evidence>
<gene>
    <name evidence="2" type="ORF">EXIGLDRAFT_759338</name>
</gene>
<protein>
    <submittedName>
        <fullName evidence="2">Uncharacterized protein</fullName>
    </submittedName>
</protein>
<dbReference type="AlphaFoldDB" id="A0A165Q3B0"/>
<feature type="compositionally biased region" description="Basic and acidic residues" evidence="1">
    <location>
        <begin position="51"/>
        <end position="67"/>
    </location>
</feature>
<dbReference type="InParanoid" id="A0A165Q3B0"/>
<proteinExistence type="predicted"/>